<dbReference type="Pfam" id="PF13419">
    <property type="entry name" value="HAD_2"/>
    <property type="match status" value="1"/>
</dbReference>
<evidence type="ECO:0000313" key="1">
    <source>
        <dbReference type="EMBL" id="RLP80241.1"/>
    </source>
</evidence>
<dbReference type="OrthoDB" id="9797415at2"/>
<dbReference type="PANTHER" id="PTHR43611">
    <property type="entry name" value="ALPHA-D-GLUCOSE 1-PHOSPHATE PHOSPHATASE"/>
    <property type="match status" value="1"/>
</dbReference>
<dbReference type="Proteomes" id="UP000269438">
    <property type="component" value="Unassembled WGS sequence"/>
</dbReference>
<protein>
    <submittedName>
        <fullName evidence="1">HAD family phosphatase</fullName>
    </submittedName>
</protein>
<name>A0A3L7AKY5_9MICO</name>
<dbReference type="SFLD" id="SFLDG01129">
    <property type="entry name" value="C1.5:_HAD__Beta-PGM__Phosphata"/>
    <property type="match status" value="1"/>
</dbReference>
<dbReference type="EMBL" id="RCUY01000013">
    <property type="protein sequence ID" value="RLP80241.1"/>
    <property type="molecule type" value="Genomic_DNA"/>
</dbReference>
<dbReference type="AlphaFoldDB" id="A0A3L7AKY5"/>
<dbReference type="PRINTS" id="PR00413">
    <property type="entry name" value="HADHALOGNASE"/>
</dbReference>
<dbReference type="InterPro" id="IPR041492">
    <property type="entry name" value="HAD_2"/>
</dbReference>
<dbReference type="InterPro" id="IPR036412">
    <property type="entry name" value="HAD-like_sf"/>
</dbReference>
<dbReference type="RefSeq" id="WP_121689178.1">
    <property type="nucleotide sequence ID" value="NZ_RCUY01000013.1"/>
</dbReference>
<keyword evidence="2" id="KW-1185">Reference proteome</keyword>
<dbReference type="InterPro" id="IPR006439">
    <property type="entry name" value="HAD-SF_hydro_IA"/>
</dbReference>
<dbReference type="PANTHER" id="PTHR43611:SF3">
    <property type="entry name" value="FLAVIN MONONUCLEOTIDE HYDROLASE 1, CHLOROPLATIC"/>
    <property type="match status" value="1"/>
</dbReference>
<comment type="caution">
    <text evidence="1">The sequence shown here is derived from an EMBL/GenBank/DDBJ whole genome shotgun (WGS) entry which is preliminary data.</text>
</comment>
<dbReference type="InterPro" id="IPR023198">
    <property type="entry name" value="PGP-like_dom2"/>
</dbReference>
<dbReference type="SFLD" id="SFLDS00003">
    <property type="entry name" value="Haloacid_Dehalogenase"/>
    <property type="match status" value="1"/>
</dbReference>
<gene>
    <name evidence="1" type="ORF">D9V34_14345</name>
</gene>
<reference evidence="1 2" key="1">
    <citation type="submission" date="2018-10" db="EMBL/GenBank/DDBJ databases">
        <authorList>
            <person name="Li J."/>
        </authorList>
    </citation>
    <scope>NUCLEOTIDE SEQUENCE [LARGE SCALE GENOMIC DNA]</scope>
    <source>
        <strain evidence="1 2">JCM 11654</strain>
    </source>
</reference>
<evidence type="ECO:0000313" key="2">
    <source>
        <dbReference type="Proteomes" id="UP000269438"/>
    </source>
</evidence>
<dbReference type="SUPFAM" id="SSF56784">
    <property type="entry name" value="HAD-like"/>
    <property type="match status" value="1"/>
</dbReference>
<dbReference type="CDD" id="cd02603">
    <property type="entry name" value="HAD_sEH-N_like"/>
    <property type="match status" value="1"/>
</dbReference>
<proteinExistence type="predicted"/>
<dbReference type="Gene3D" id="1.10.150.240">
    <property type="entry name" value="Putative phosphatase, domain 2"/>
    <property type="match status" value="1"/>
</dbReference>
<dbReference type="NCBIfam" id="TIGR01509">
    <property type="entry name" value="HAD-SF-IA-v3"/>
    <property type="match status" value="1"/>
</dbReference>
<accession>A0A3L7AKY5</accession>
<organism evidence="1 2">
    <name type="scientific">Mycetocola lacteus</name>
    <dbReference type="NCBI Taxonomy" id="76637"/>
    <lineage>
        <taxon>Bacteria</taxon>
        <taxon>Bacillati</taxon>
        <taxon>Actinomycetota</taxon>
        <taxon>Actinomycetes</taxon>
        <taxon>Micrococcales</taxon>
        <taxon>Microbacteriaceae</taxon>
        <taxon>Mycetocola</taxon>
    </lineage>
</organism>
<dbReference type="InterPro" id="IPR023214">
    <property type="entry name" value="HAD_sf"/>
</dbReference>
<dbReference type="Gene3D" id="3.40.50.1000">
    <property type="entry name" value="HAD superfamily/HAD-like"/>
    <property type="match status" value="1"/>
</dbReference>
<sequence>MSLNLNPRTVVFDYGDVISLPQNAEDFARTVELTGLDAETLLPPYWKHRAPLDQGTISVLEYWRLIAEELGTHWDEARIQEIWISDFRSWLSIDPEVFAIIRELSEGGTRLALLSNAGADFGGYFRHGPLSGYFDEFVVSGEIDMIKPNHDIYVHTLNLLGIDADRMVFIDNKEENISAARELGITGHVYTSPGSLRAFLTELA</sequence>